<proteinExistence type="inferred from homology"/>
<dbReference type="GO" id="GO:0005886">
    <property type="term" value="C:plasma membrane"/>
    <property type="evidence" value="ECO:0007669"/>
    <property type="project" value="UniProtKB-SubCell"/>
</dbReference>
<keyword evidence="4" id="KW-0812">Transmembrane</keyword>
<dbReference type="PANTHER" id="PTHR43221">
    <property type="entry name" value="PROTEASE HTPX"/>
    <property type="match status" value="1"/>
</dbReference>
<dbReference type="InterPro" id="IPR050083">
    <property type="entry name" value="HtpX_protease"/>
</dbReference>
<evidence type="ECO:0000256" key="2">
    <source>
        <dbReference type="ARBA" id="ARBA00022475"/>
    </source>
</evidence>
<name>A0A1G7N7R9_9PROT</name>
<dbReference type="InterPro" id="IPR001915">
    <property type="entry name" value="Peptidase_M48"/>
</dbReference>
<gene>
    <name evidence="14" type="ORF">SAMN05216241_10233</name>
</gene>
<evidence type="ECO:0000256" key="6">
    <source>
        <dbReference type="ARBA" id="ARBA00022801"/>
    </source>
</evidence>
<protein>
    <submittedName>
        <fullName evidence="14">Heat shock protein HtpX</fullName>
    </submittedName>
</protein>
<evidence type="ECO:0000256" key="4">
    <source>
        <dbReference type="ARBA" id="ARBA00022692"/>
    </source>
</evidence>
<comment type="subcellular location">
    <subcellularLocation>
        <location evidence="1">Cell membrane</location>
        <topology evidence="1">Multi-pass membrane protein</topology>
    </subcellularLocation>
</comment>
<dbReference type="AlphaFoldDB" id="A0A1G7N7R9"/>
<dbReference type="CDD" id="cd07339">
    <property type="entry name" value="M48B_HtpX_like"/>
    <property type="match status" value="1"/>
</dbReference>
<dbReference type="Proteomes" id="UP000199415">
    <property type="component" value="Unassembled WGS sequence"/>
</dbReference>
<keyword evidence="14" id="KW-0346">Stress response</keyword>
<dbReference type="Pfam" id="PF01435">
    <property type="entry name" value="Peptidase_M48"/>
    <property type="match status" value="1"/>
</dbReference>
<dbReference type="Gene3D" id="3.30.2010.10">
    <property type="entry name" value="Metalloproteases ('zincins'), catalytic domain"/>
    <property type="match status" value="1"/>
</dbReference>
<feature type="compositionally biased region" description="Acidic residues" evidence="12">
    <location>
        <begin position="293"/>
        <end position="303"/>
    </location>
</feature>
<comment type="cofactor">
    <cofactor evidence="11">
        <name>Zn(2+)</name>
        <dbReference type="ChEBI" id="CHEBI:29105"/>
    </cofactor>
    <text evidence="11">Binds 1 zinc ion per subunit.</text>
</comment>
<feature type="compositionally biased region" description="Basic residues" evidence="12">
    <location>
        <begin position="310"/>
        <end position="322"/>
    </location>
</feature>
<accession>A0A1G7N7R9</accession>
<keyword evidence="7 11" id="KW-0862">Zinc</keyword>
<keyword evidence="5" id="KW-0479">Metal-binding</keyword>
<keyword evidence="9 11" id="KW-0482">Metalloprotease</keyword>
<dbReference type="STRING" id="1082479.SAMN05216241_10233"/>
<keyword evidence="2" id="KW-1003">Cell membrane</keyword>
<evidence type="ECO:0000256" key="9">
    <source>
        <dbReference type="ARBA" id="ARBA00023049"/>
    </source>
</evidence>
<evidence type="ECO:0000313" key="14">
    <source>
        <dbReference type="EMBL" id="SDF69380.1"/>
    </source>
</evidence>
<dbReference type="GO" id="GO:0046872">
    <property type="term" value="F:metal ion binding"/>
    <property type="evidence" value="ECO:0007669"/>
    <property type="project" value="UniProtKB-KW"/>
</dbReference>
<dbReference type="GO" id="GO:0004222">
    <property type="term" value="F:metalloendopeptidase activity"/>
    <property type="evidence" value="ECO:0007669"/>
    <property type="project" value="InterPro"/>
</dbReference>
<sequence>MPPRFTIDTERIEANRRRNTWHAIVLIAAMVALVAAVGWFFAGPYGLVWIVLLATVMFAIGPRLSQRVMLQIYAASPLSRRQVPLLYDLTDELRDRLDLRRDVRLFYIPSRLMLAFTVGGREEVSVAVSDGLLRGLTGRELSGVLAHELSHVAHGDLQLMALADFVTKATRTMALVAMLLIAINLPYIMEENVAIPWPPIALLAVAPMVSLLLQLGLSRAREYDADVSAAYLTGDPEGIASALQKMEAQQRRHWETLLGRSGTIKEPSLLRTHPDTEERVRRLGELAVPRDEELPEIPDDLEPPGDGPVRRKPSRRMHGFRY</sequence>
<dbReference type="OrthoDB" id="15218at2"/>
<evidence type="ECO:0000313" key="15">
    <source>
        <dbReference type="Proteomes" id="UP000199415"/>
    </source>
</evidence>
<evidence type="ECO:0000256" key="12">
    <source>
        <dbReference type="SAM" id="MobiDB-lite"/>
    </source>
</evidence>
<keyword evidence="3 11" id="KW-0645">Protease</keyword>
<evidence type="ECO:0000259" key="13">
    <source>
        <dbReference type="Pfam" id="PF01435"/>
    </source>
</evidence>
<comment type="similarity">
    <text evidence="11">Belongs to the peptidase M48 family.</text>
</comment>
<keyword evidence="15" id="KW-1185">Reference proteome</keyword>
<evidence type="ECO:0000256" key="10">
    <source>
        <dbReference type="ARBA" id="ARBA00023136"/>
    </source>
</evidence>
<evidence type="ECO:0000256" key="1">
    <source>
        <dbReference type="ARBA" id="ARBA00004651"/>
    </source>
</evidence>
<dbReference type="PANTHER" id="PTHR43221:SF1">
    <property type="entry name" value="PROTEASE HTPX"/>
    <property type="match status" value="1"/>
</dbReference>
<evidence type="ECO:0000256" key="8">
    <source>
        <dbReference type="ARBA" id="ARBA00022989"/>
    </source>
</evidence>
<keyword evidence="10" id="KW-0472">Membrane</keyword>
<feature type="region of interest" description="Disordered" evidence="12">
    <location>
        <begin position="285"/>
        <end position="322"/>
    </location>
</feature>
<dbReference type="EMBL" id="FNCE01000002">
    <property type="protein sequence ID" value="SDF69380.1"/>
    <property type="molecule type" value="Genomic_DNA"/>
</dbReference>
<dbReference type="GO" id="GO:0006508">
    <property type="term" value="P:proteolysis"/>
    <property type="evidence" value="ECO:0007669"/>
    <property type="project" value="UniProtKB-KW"/>
</dbReference>
<keyword evidence="6 11" id="KW-0378">Hydrolase</keyword>
<organism evidence="14 15">
    <name type="scientific">Limimonas halophila</name>
    <dbReference type="NCBI Taxonomy" id="1082479"/>
    <lineage>
        <taxon>Bacteria</taxon>
        <taxon>Pseudomonadati</taxon>
        <taxon>Pseudomonadota</taxon>
        <taxon>Alphaproteobacteria</taxon>
        <taxon>Rhodospirillales</taxon>
        <taxon>Rhodovibrionaceae</taxon>
        <taxon>Limimonas</taxon>
    </lineage>
</organism>
<keyword evidence="8" id="KW-1133">Transmembrane helix</keyword>
<reference evidence="14 15" key="1">
    <citation type="submission" date="2016-10" db="EMBL/GenBank/DDBJ databases">
        <authorList>
            <person name="de Groot N.N."/>
        </authorList>
    </citation>
    <scope>NUCLEOTIDE SEQUENCE [LARGE SCALE GENOMIC DNA]</scope>
    <source>
        <strain evidence="14 15">DSM 25584</strain>
    </source>
</reference>
<evidence type="ECO:0000256" key="3">
    <source>
        <dbReference type="ARBA" id="ARBA00022670"/>
    </source>
</evidence>
<dbReference type="RefSeq" id="WP_090018688.1">
    <property type="nucleotide sequence ID" value="NZ_FNCE01000002.1"/>
</dbReference>
<evidence type="ECO:0000256" key="7">
    <source>
        <dbReference type="ARBA" id="ARBA00022833"/>
    </source>
</evidence>
<feature type="domain" description="Peptidase M48" evidence="13">
    <location>
        <begin position="113"/>
        <end position="285"/>
    </location>
</feature>
<evidence type="ECO:0000256" key="5">
    <source>
        <dbReference type="ARBA" id="ARBA00022723"/>
    </source>
</evidence>
<evidence type="ECO:0000256" key="11">
    <source>
        <dbReference type="RuleBase" id="RU003983"/>
    </source>
</evidence>